<feature type="domain" description="TonB-dependent receptor plug" evidence="12">
    <location>
        <begin position="67"/>
        <end position="174"/>
    </location>
</feature>
<evidence type="ECO:0000256" key="7">
    <source>
        <dbReference type="ARBA" id="ARBA00023237"/>
    </source>
</evidence>
<dbReference type="InterPro" id="IPR036942">
    <property type="entry name" value="Beta-barrel_TonB_sf"/>
</dbReference>
<dbReference type="Proteomes" id="UP001361239">
    <property type="component" value="Unassembled WGS sequence"/>
</dbReference>
<evidence type="ECO:0000256" key="4">
    <source>
        <dbReference type="ARBA" id="ARBA00022692"/>
    </source>
</evidence>
<evidence type="ECO:0000259" key="11">
    <source>
        <dbReference type="Pfam" id="PF00593"/>
    </source>
</evidence>
<keyword evidence="13" id="KW-0675">Receptor</keyword>
<comment type="subcellular location">
    <subcellularLocation>
        <location evidence="1 8">Cell outer membrane</location>
        <topology evidence="1 8">Multi-pass membrane protein</topology>
    </subcellularLocation>
</comment>
<keyword evidence="2 8" id="KW-0813">Transport</keyword>
<keyword evidence="3 8" id="KW-1134">Transmembrane beta strand</keyword>
<dbReference type="InterPro" id="IPR037066">
    <property type="entry name" value="Plug_dom_sf"/>
</dbReference>
<keyword evidence="7 8" id="KW-0998">Cell outer membrane</keyword>
<proteinExistence type="inferred from homology"/>
<evidence type="ECO:0000256" key="6">
    <source>
        <dbReference type="ARBA" id="ARBA00023136"/>
    </source>
</evidence>
<feature type="domain" description="TonB-dependent receptor-like beta-barrel" evidence="11">
    <location>
        <begin position="360"/>
        <end position="849"/>
    </location>
</feature>
<evidence type="ECO:0000256" key="1">
    <source>
        <dbReference type="ARBA" id="ARBA00004571"/>
    </source>
</evidence>
<evidence type="ECO:0000256" key="5">
    <source>
        <dbReference type="ARBA" id="ARBA00023077"/>
    </source>
</evidence>
<keyword evidence="10" id="KW-0732">Signal</keyword>
<dbReference type="Pfam" id="PF07715">
    <property type="entry name" value="Plug"/>
    <property type="match status" value="1"/>
</dbReference>
<evidence type="ECO:0000259" key="12">
    <source>
        <dbReference type="Pfam" id="PF07715"/>
    </source>
</evidence>
<evidence type="ECO:0000256" key="10">
    <source>
        <dbReference type="SAM" id="SignalP"/>
    </source>
</evidence>
<name>A0ABU8S0R4_9SPHN</name>
<dbReference type="SUPFAM" id="SSF56935">
    <property type="entry name" value="Porins"/>
    <property type="match status" value="1"/>
</dbReference>
<dbReference type="InterPro" id="IPR012910">
    <property type="entry name" value="Plug_dom"/>
</dbReference>
<dbReference type="PROSITE" id="PS52016">
    <property type="entry name" value="TONB_DEPENDENT_REC_3"/>
    <property type="match status" value="1"/>
</dbReference>
<evidence type="ECO:0000313" key="14">
    <source>
        <dbReference type="Proteomes" id="UP001361239"/>
    </source>
</evidence>
<organism evidence="13 14">
    <name type="scientific">Novosphingobium anseongense</name>
    <dbReference type="NCBI Taxonomy" id="3133436"/>
    <lineage>
        <taxon>Bacteria</taxon>
        <taxon>Pseudomonadati</taxon>
        <taxon>Pseudomonadota</taxon>
        <taxon>Alphaproteobacteria</taxon>
        <taxon>Sphingomonadales</taxon>
        <taxon>Sphingomonadaceae</taxon>
        <taxon>Novosphingobium</taxon>
    </lineage>
</organism>
<comment type="similarity">
    <text evidence="8 9">Belongs to the TonB-dependent receptor family.</text>
</comment>
<evidence type="ECO:0000256" key="9">
    <source>
        <dbReference type="RuleBase" id="RU003357"/>
    </source>
</evidence>
<sequence length="881" mass="96206">MQFVRFASFASVTALALAAVHPAVAHAEEGAAAADSAAADESAPGDIVVTGSALRGKETINERRKGLGVVDSISQDDTGDLADETLAEALIRLPGVNDMQTLYGEQTAKYMSIRGISPDLNFVSFDGIGMFSASNDGAGSRRVDLALIPTQVAQTTQVFKTFTADIDGGVIGGATNIVPYSALDGENQWNLSVRAQYRPSSTDVYAGNSLGDYVDTPWGGTVKGLLVRKFGAEDQFGVVVSGVFTQESWGASKPNINARTYLNAAGRTAAEDLSDWNGNAAMPNRVRTLNYTKFRRLFGGYLGLEYRAAPNLTLSASAFAYKQVEDQTLNDYRVDSIASPVYESKTVARMKIGVIRPFVNYDHFSTQFRGGILKGKWGIDAATTFEVRGGYGLSRFRNADLGVGYTYSPTNDFVTFDMTQSRPTFTFSNPADMINIANFSGFSAIDIYNDTDFESFEGRADLRHNYSGDSLGFGFAAGFDGRTVDAVRDIKNITYNTPTGKLGALGFVPDNISFGFPYPTVHVDLAGFNGQVKPGLTVNNATSLSASYASDYGYRETILAGYASAMYATDTLRVIGGVRLEDVDFRAKVPQRVGTVYNGTLGVYDGGYRYALPSASLTYDLSPELRLRAAYSKSLGRPAFSDIAQAELVNNESLTITKGNPDLKPRKANNFDLAVEQYFNGGNGLVSLTGFYKKIDDEIFELRTQQDRGGVVYDVTMPLNATSASLKGLEFQVMDNAIAWLPNPFKDKLGVSFNVARMWAHMSYISAGNTIERDNLLFQPDWVINASMFYKLPGDGEVRLAYRWADKNLNTVSAQPYADYVLKARGQMDASLRLPITPNLIVKLEANNLLGNDYSMMHGYYSERYTLTQDRKFFLEIVLKH</sequence>
<dbReference type="EMBL" id="JBBHJZ010000005">
    <property type="protein sequence ID" value="MEJ5978941.1"/>
    <property type="molecule type" value="Genomic_DNA"/>
</dbReference>
<evidence type="ECO:0000256" key="8">
    <source>
        <dbReference type="PROSITE-ProRule" id="PRU01360"/>
    </source>
</evidence>
<dbReference type="PANTHER" id="PTHR40980:SF4">
    <property type="entry name" value="TONB-DEPENDENT RECEPTOR-LIKE BETA-BARREL DOMAIN-CONTAINING PROTEIN"/>
    <property type="match status" value="1"/>
</dbReference>
<gene>
    <name evidence="13" type="ORF">WG901_19970</name>
</gene>
<dbReference type="Gene3D" id="2.170.130.10">
    <property type="entry name" value="TonB-dependent receptor, plug domain"/>
    <property type="match status" value="1"/>
</dbReference>
<keyword evidence="5 9" id="KW-0798">TonB box</keyword>
<dbReference type="Gene3D" id="2.40.170.20">
    <property type="entry name" value="TonB-dependent receptor, beta-barrel domain"/>
    <property type="match status" value="1"/>
</dbReference>
<dbReference type="InterPro" id="IPR010104">
    <property type="entry name" value="TonB_rcpt_bac"/>
</dbReference>
<keyword evidence="14" id="KW-1185">Reference proteome</keyword>
<feature type="signal peptide" evidence="10">
    <location>
        <begin position="1"/>
        <end position="27"/>
    </location>
</feature>
<dbReference type="NCBIfam" id="TIGR01782">
    <property type="entry name" value="TonB-Xanth-Caul"/>
    <property type="match status" value="1"/>
</dbReference>
<accession>A0ABU8S0R4</accession>
<keyword evidence="6 8" id="KW-0472">Membrane</keyword>
<comment type="caution">
    <text evidence="13">The sequence shown here is derived from an EMBL/GenBank/DDBJ whole genome shotgun (WGS) entry which is preliminary data.</text>
</comment>
<feature type="chain" id="PRO_5045923222" evidence="10">
    <location>
        <begin position="28"/>
        <end position="881"/>
    </location>
</feature>
<protein>
    <submittedName>
        <fullName evidence="13">TonB-dependent receptor</fullName>
    </submittedName>
</protein>
<keyword evidence="4 8" id="KW-0812">Transmembrane</keyword>
<reference evidence="13 14" key="1">
    <citation type="submission" date="2024-03" db="EMBL/GenBank/DDBJ databases">
        <authorList>
            <person name="Jo J.-H."/>
        </authorList>
    </citation>
    <scope>NUCLEOTIDE SEQUENCE [LARGE SCALE GENOMIC DNA]</scope>
    <source>
        <strain evidence="13 14">PS1R-30</strain>
    </source>
</reference>
<evidence type="ECO:0000256" key="3">
    <source>
        <dbReference type="ARBA" id="ARBA00022452"/>
    </source>
</evidence>
<dbReference type="PANTHER" id="PTHR40980">
    <property type="entry name" value="PLUG DOMAIN-CONTAINING PROTEIN"/>
    <property type="match status" value="1"/>
</dbReference>
<evidence type="ECO:0000313" key="13">
    <source>
        <dbReference type="EMBL" id="MEJ5978941.1"/>
    </source>
</evidence>
<dbReference type="InterPro" id="IPR000531">
    <property type="entry name" value="Beta-barrel_TonB"/>
</dbReference>
<dbReference type="Pfam" id="PF00593">
    <property type="entry name" value="TonB_dep_Rec_b-barrel"/>
    <property type="match status" value="1"/>
</dbReference>
<dbReference type="InterPro" id="IPR039426">
    <property type="entry name" value="TonB-dep_rcpt-like"/>
</dbReference>
<evidence type="ECO:0000256" key="2">
    <source>
        <dbReference type="ARBA" id="ARBA00022448"/>
    </source>
</evidence>
<dbReference type="RefSeq" id="WP_339588885.1">
    <property type="nucleotide sequence ID" value="NZ_JBBHJZ010000005.1"/>
</dbReference>